<reference evidence="1 2" key="1">
    <citation type="submission" date="2015-11" db="EMBL/GenBank/DDBJ databases">
        <title>Complete genome sequencing of a biphenyl-degrading bacterium, Pseudomonas putida KF715 (=NBRC110667).</title>
        <authorList>
            <person name="Suenaga H."/>
            <person name="Fujihara N."/>
            <person name="Watanabe T."/>
            <person name="Hirose J."/>
            <person name="Kimura N."/>
            <person name="Yamazoe A."/>
            <person name="Hosoyama A."/>
            <person name="Shimodaira J."/>
            <person name="Furukawa K."/>
        </authorList>
    </citation>
    <scope>NUCLEOTIDE SEQUENCE [LARGE SCALE GENOMIC DNA]</scope>
    <source>
        <strain evidence="1 2">KF715</strain>
    </source>
</reference>
<proteinExistence type="predicted"/>
<dbReference type="Proteomes" id="UP000218731">
    <property type="component" value="Chromosome 1"/>
</dbReference>
<protein>
    <submittedName>
        <fullName evidence="1">Uncharacterized protein</fullName>
    </submittedName>
</protein>
<sequence length="103" mass="10956">MQTAITQSLGSSLTGVPLQEWVLKRLKGGGFRRKGRPSRLGCTLLVPLDFSYAIRGTGDTDGYVLDLAATLEKRLDLLAKAFVGSLGCSGVCLVHAGYSVMSH</sequence>
<evidence type="ECO:0000313" key="1">
    <source>
        <dbReference type="EMBL" id="BAW22635.1"/>
    </source>
</evidence>
<organism evidence="1 2">
    <name type="scientific">Pseudomonas putida</name>
    <name type="common">Arthrobacter siderocapsulatus</name>
    <dbReference type="NCBI Taxonomy" id="303"/>
    <lineage>
        <taxon>Bacteria</taxon>
        <taxon>Pseudomonadati</taxon>
        <taxon>Pseudomonadota</taxon>
        <taxon>Gammaproteobacteria</taxon>
        <taxon>Pseudomonadales</taxon>
        <taxon>Pseudomonadaceae</taxon>
        <taxon>Pseudomonas</taxon>
    </lineage>
</organism>
<name>A0A1L7NAZ5_PSEPU</name>
<gene>
    <name evidence="1" type="ORF">KF715C_ch20620</name>
</gene>
<dbReference type="AlphaFoldDB" id="A0A1L7NAZ5"/>
<evidence type="ECO:0000313" key="2">
    <source>
        <dbReference type="Proteomes" id="UP000218731"/>
    </source>
</evidence>
<dbReference type="EMBL" id="AP015029">
    <property type="protein sequence ID" value="BAW22635.1"/>
    <property type="molecule type" value="Genomic_DNA"/>
</dbReference>
<accession>A0A1L7NAZ5</accession>